<name>A0A4Y2GEV1_ARAVE</name>
<gene>
    <name evidence="1" type="ORF">AVEN_216869_1</name>
</gene>
<accession>A0A4Y2GEV1</accession>
<organism evidence="1 2">
    <name type="scientific">Araneus ventricosus</name>
    <name type="common">Orbweaver spider</name>
    <name type="synonym">Epeira ventricosa</name>
    <dbReference type="NCBI Taxonomy" id="182803"/>
    <lineage>
        <taxon>Eukaryota</taxon>
        <taxon>Metazoa</taxon>
        <taxon>Ecdysozoa</taxon>
        <taxon>Arthropoda</taxon>
        <taxon>Chelicerata</taxon>
        <taxon>Arachnida</taxon>
        <taxon>Araneae</taxon>
        <taxon>Araneomorphae</taxon>
        <taxon>Entelegynae</taxon>
        <taxon>Araneoidea</taxon>
        <taxon>Araneidae</taxon>
        <taxon>Araneus</taxon>
    </lineage>
</organism>
<dbReference type="EMBL" id="BGPR01001322">
    <property type="protein sequence ID" value="GBM51098.1"/>
    <property type="molecule type" value="Genomic_DNA"/>
</dbReference>
<proteinExistence type="predicted"/>
<comment type="caution">
    <text evidence="1">The sequence shown here is derived from an EMBL/GenBank/DDBJ whole genome shotgun (WGS) entry which is preliminary data.</text>
</comment>
<dbReference type="Proteomes" id="UP000499080">
    <property type="component" value="Unassembled WGS sequence"/>
</dbReference>
<reference evidence="1 2" key="1">
    <citation type="journal article" date="2019" name="Sci. Rep.">
        <title>Orb-weaving spider Araneus ventricosus genome elucidates the spidroin gene catalogue.</title>
        <authorList>
            <person name="Kono N."/>
            <person name="Nakamura H."/>
            <person name="Ohtoshi R."/>
            <person name="Moran D.A.P."/>
            <person name="Shinohara A."/>
            <person name="Yoshida Y."/>
            <person name="Fujiwara M."/>
            <person name="Mori M."/>
            <person name="Tomita M."/>
            <person name="Arakawa K."/>
        </authorList>
    </citation>
    <scope>NUCLEOTIDE SEQUENCE [LARGE SCALE GENOMIC DNA]</scope>
</reference>
<sequence length="97" mass="11046">MFDMLNAAEYRDIRHLLSTQVIHTPLSPPTVSISTNILYDILMMFDMLNAAEYRDIPHLLSTQVTHSPLSPPTVSISTNILYDILMLQNIDADRMPM</sequence>
<evidence type="ECO:0000313" key="2">
    <source>
        <dbReference type="Proteomes" id="UP000499080"/>
    </source>
</evidence>
<protein>
    <submittedName>
        <fullName evidence="1">Uncharacterized protein</fullName>
    </submittedName>
</protein>
<keyword evidence="2" id="KW-1185">Reference proteome</keyword>
<evidence type="ECO:0000313" key="1">
    <source>
        <dbReference type="EMBL" id="GBM51098.1"/>
    </source>
</evidence>
<dbReference type="AlphaFoldDB" id="A0A4Y2GEV1"/>